<keyword evidence="13" id="KW-1185">Reference proteome</keyword>
<dbReference type="GO" id="GO:0034335">
    <property type="term" value="F:DNA negative supercoiling activity"/>
    <property type="evidence" value="ECO:0007669"/>
    <property type="project" value="UniProtKB-ARBA"/>
</dbReference>
<dbReference type="SMART" id="SM00434">
    <property type="entry name" value="TOP4c"/>
    <property type="match status" value="1"/>
</dbReference>
<evidence type="ECO:0000256" key="2">
    <source>
        <dbReference type="ARBA" id="ARBA00008263"/>
    </source>
</evidence>
<evidence type="ECO:0000256" key="4">
    <source>
        <dbReference type="ARBA" id="ARBA00022741"/>
    </source>
</evidence>
<comment type="subunit">
    <text evidence="9">Heterotetramer, composed of two GyrA and two GyrB chains. In the heterotetramer, GyrA contains the active site tyrosine that forms a transient covalent intermediate with DNA, while GyrB binds cofactors and catalyzes ATP hydrolysis.</text>
</comment>
<dbReference type="GO" id="GO:0005737">
    <property type="term" value="C:cytoplasm"/>
    <property type="evidence" value="ECO:0007669"/>
    <property type="project" value="UniProtKB-SubCell"/>
</dbReference>
<dbReference type="Gene3D" id="1.10.268.10">
    <property type="entry name" value="Topoisomerase, domain 3"/>
    <property type="match status" value="1"/>
</dbReference>
<dbReference type="InterPro" id="IPR013760">
    <property type="entry name" value="Topo_IIA-like_dom_sf"/>
</dbReference>
<dbReference type="GO" id="GO:0006261">
    <property type="term" value="P:DNA-templated DNA replication"/>
    <property type="evidence" value="ECO:0007669"/>
    <property type="project" value="UniProtKB-UniRule"/>
</dbReference>
<dbReference type="NCBIfam" id="TIGR01063">
    <property type="entry name" value="gyrA"/>
    <property type="match status" value="1"/>
</dbReference>
<evidence type="ECO:0000256" key="7">
    <source>
        <dbReference type="ARBA" id="ARBA00023125"/>
    </source>
</evidence>
<dbReference type="RefSeq" id="WP_066353739.1">
    <property type="nucleotide sequence ID" value="NZ_LOED01000020.1"/>
</dbReference>
<keyword evidence="8 9" id="KW-0413">Isomerase</keyword>
<dbReference type="InterPro" id="IPR013757">
    <property type="entry name" value="Topo_IIA_A_a_sf"/>
</dbReference>
<dbReference type="InterPro" id="IPR035516">
    <property type="entry name" value="Gyrase/topoIV_suA_C"/>
</dbReference>
<dbReference type="GO" id="GO:0006265">
    <property type="term" value="P:DNA topological change"/>
    <property type="evidence" value="ECO:0007669"/>
    <property type="project" value="UniProtKB-UniRule"/>
</dbReference>
<comment type="catalytic activity">
    <reaction evidence="1 9 10">
        <text>ATP-dependent breakage, passage and rejoining of double-stranded DNA.</text>
        <dbReference type="EC" id="5.6.2.2"/>
    </reaction>
</comment>
<gene>
    <name evidence="9 12" type="primary">gyrA</name>
    <name evidence="12" type="ORF">AN618_16080</name>
</gene>
<dbReference type="InterPro" id="IPR005743">
    <property type="entry name" value="GyrA"/>
</dbReference>
<dbReference type="FunFam" id="3.30.1360.40:FF:000002">
    <property type="entry name" value="DNA gyrase subunit A"/>
    <property type="match status" value="1"/>
</dbReference>
<evidence type="ECO:0000256" key="5">
    <source>
        <dbReference type="ARBA" id="ARBA00022840"/>
    </source>
</evidence>
<dbReference type="FunCoup" id="A0A140L743">
    <property type="interactions" value="409"/>
</dbReference>
<evidence type="ECO:0000259" key="11">
    <source>
        <dbReference type="PROSITE" id="PS52040"/>
    </source>
</evidence>
<evidence type="ECO:0000256" key="6">
    <source>
        <dbReference type="ARBA" id="ARBA00023029"/>
    </source>
</evidence>
<keyword evidence="4 9" id="KW-0547">Nucleotide-binding</keyword>
<comment type="miscellaneous">
    <text evidence="9">Few gyrases are as efficient as E.coli at forming negative supercoils. Not all organisms have 2 type II topoisomerases; in organisms with a single type II topoisomerase this enzyme also has to decatenate newly replicated chromosomes.</text>
</comment>
<evidence type="ECO:0000256" key="8">
    <source>
        <dbReference type="ARBA" id="ARBA00023235"/>
    </source>
</evidence>
<dbReference type="GO" id="GO:0003677">
    <property type="term" value="F:DNA binding"/>
    <property type="evidence" value="ECO:0007669"/>
    <property type="project" value="UniProtKB-UniRule"/>
</dbReference>
<dbReference type="EC" id="5.6.2.2" evidence="9"/>
<organism evidence="12 13">
    <name type="scientific">Fervidicola ferrireducens</name>
    <dbReference type="NCBI Taxonomy" id="520764"/>
    <lineage>
        <taxon>Bacteria</taxon>
        <taxon>Bacillati</taxon>
        <taxon>Bacillota</taxon>
        <taxon>Clostridia</taxon>
        <taxon>Thermosediminibacterales</taxon>
        <taxon>Thermosediminibacteraceae</taxon>
        <taxon>Fervidicola</taxon>
    </lineage>
</organism>
<dbReference type="Gene3D" id="2.120.10.90">
    <property type="entry name" value="DNA gyrase/topoisomerase IV, subunit A, C-terminal"/>
    <property type="match status" value="1"/>
</dbReference>
<dbReference type="GO" id="GO:0005694">
    <property type="term" value="C:chromosome"/>
    <property type="evidence" value="ECO:0007669"/>
    <property type="project" value="InterPro"/>
</dbReference>
<dbReference type="Pfam" id="PF00521">
    <property type="entry name" value="DNA_topoisoIV"/>
    <property type="match status" value="1"/>
</dbReference>
<feature type="active site" description="O-(5'-phospho-DNA)-tyrosine intermediate" evidence="9 10">
    <location>
        <position position="122"/>
    </location>
</feature>
<dbReference type="PANTHER" id="PTHR43493:SF5">
    <property type="entry name" value="DNA GYRASE SUBUNIT A, CHLOROPLASTIC_MITOCHONDRIAL"/>
    <property type="match status" value="1"/>
</dbReference>
<evidence type="ECO:0000256" key="9">
    <source>
        <dbReference type="HAMAP-Rule" id="MF_01897"/>
    </source>
</evidence>
<evidence type="ECO:0000313" key="12">
    <source>
        <dbReference type="EMBL" id="KXG76368.1"/>
    </source>
</evidence>
<evidence type="ECO:0000256" key="10">
    <source>
        <dbReference type="PROSITE-ProRule" id="PRU01384"/>
    </source>
</evidence>
<dbReference type="GO" id="GO:0005524">
    <property type="term" value="F:ATP binding"/>
    <property type="evidence" value="ECO:0007669"/>
    <property type="project" value="UniProtKB-UniRule"/>
</dbReference>
<dbReference type="InParanoid" id="A0A140L743"/>
<dbReference type="NCBIfam" id="NF004043">
    <property type="entry name" value="PRK05560.1"/>
    <property type="match status" value="1"/>
</dbReference>
<name>A0A140L743_9FIRM</name>
<dbReference type="FunFam" id="2.120.10.90:FF:000004">
    <property type="entry name" value="DNA gyrase subunit A"/>
    <property type="match status" value="1"/>
</dbReference>
<evidence type="ECO:0000256" key="1">
    <source>
        <dbReference type="ARBA" id="ARBA00000185"/>
    </source>
</evidence>
<comment type="subcellular location">
    <subcellularLocation>
        <location evidence="9">Cytoplasm</location>
    </subcellularLocation>
</comment>
<dbReference type="OrthoDB" id="9806486at2"/>
<accession>A0A140L743</accession>
<sequence>MSELANKVVPVAIEDEMKKSYIDYAMSVIVGRALPDVRDGLKPIHRRILYAMGELNLTPDKPHRKSATIVGDVMGKYHPHGDAAIYEAMVRLAQDFSIRYPLVDGHGNFGSIDGDPPAAMRYTEARLSRIALEMLADLDKDTVDFVPNFDDTLKEPAVLPSRFPNLLVNGSSGIAVGMATNIPPHNLSEVIDGVIMMIENPDVTSLELMAAIKGPDFPTGGIILGKDGIKEMYSTGRGSIVIRAKAVIEPMEGGKQRIVVTEIPYMVNKARLIEKIAELVREKHLEGITDLRDESDRNGIRIVIELKRDANARVILNQLFKHTQMQVTFGAIMLALVDNKPQVLTLRDLIYHYLEHQKDVVIRRTKYELARTEERVHILEGLKIALSHLDEVIALIRKSKDVPAAKEGLMKKFGLTEKQAQVILDMRLQRLTALERQKIEEEYSELLGKIEYYRKVLGDEKMVYGIIKEELLKIKERFGDERRTRIVAESKDFDEEDLIPEEDIVITMTHLGYIKRMPLSSYKSQRRGGKGVNGITTREEDFVDRIFVATTHHVVLFFTNQGNVYRLKAHEIPEAGRTAKGSAIVNLLPLKSQEKVNAVIPIKDFSQDGYLIMVTREGMVKKTLLSEYENTRKSGIIAITLNPGDELIGVKLVGEKDELVLGTALGMSIRFPVSDVSPTGRTARGVKAITLEEGDEVASMDVTSLGDEVLVITEKGYGKRTPIEEYRLQSRGGKGIITQKISDTTGKLVGLRVVSEKDEVILCTASGMMIRLEVSGISRMSRNARGVTLMKLENNDTVSAVAVIRESEKD</sequence>
<dbReference type="Gene3D" id="3.90.199.10">
    <property type="entry name" value="Topoisomerase II, domain 5"/>
    <property type="match status" value="1"/>
</dbReference>
<keyword evidence="6 9" id="KW-0799">Topoisomerase</keyword>
<dbReference type="FunFam" id="1.10.268.10:FF:000001">
    <property type="entry name" value="DNA gyrase subunit A"/>
    <property type="match status" value="1"/>
</dbReference>
<protein>
    <recommendedName>
        <fullName evidence="9">DNA gyrase subunit A</fullName>
        <ecNumber evidence="9">5.6.2.2</ecNumber>
    </recommendedName>
</protein>
<dbReference type="AlphaFoldDB" id="A0A140L743"/>
<dbReference type="Gene3D" id="3.30.1360.40">
    <property type="match status" value="1"/>
</dbReference>
<proteinExistence type="inferred from homology"/>
<dbReference type="PROSITE" id="PS52040">
    <property type="entry name" value="TOPO_IIA"/>
    <property type="match status" value="1"/>
</dbReference>
<dbReference type="STRING" id="520764.AN618_16080"/>
<dbReference type="EMBL" id="LOED01000020">
    <property type="protein sequence ID" value="KXG76368.1"/>
    <property type="molecule type" value="Genomic_DNA"/>
</dbReference>
<dbReference type="Proteomes" id="UP000070427">
    <property type="component" value="Unassembled WGS sequence"/>
</dbReference>
<comment type="function">
    <text evidence="9">A type II topoisomerase that negatively supercoils closed circular double-stranded (ds) DNA in an ATP-dependent manner to modulate DNA topology and maintain chromosomes in an underwound state. Negative supercoiling favors strand separation, and DNA replication, transcription, recombination and repair, all of which involve strand separation. Also able to catalyze the interconversion of other topological isomers of dsDNA rings, including catenanes and knotted rings. Type II topoisomerases break and join 2 DNA strands simultaneously in an ATP-dependent manner.</text>
</comment>
<keyword evidence="7 9" id="KW-0238">DNA-binding</keyword>
<dbReference type="NCBIfam" id="NF004044">
    <property type="entry name" value="PRK05561.1"/>
    <property type="match status" value="1"/>
</dbReference>
<feature type="domain" description="Topo IIA-type catalytic" evidence="11">
    <location>
        <begin position="34"/>
        <end position="498"/>
    </location>
</feature>
<dbReference type="InterPro" id="IPR002205">
    <property type="entry name" value="Topo_IIA_dom_A"/>
</dbReference>
<dbReference type="GO" id="GO:0009330">
    <property type="term" value="C:DNA topoisomerase type II (double strand cut, ATP-hydrolyzing) complex"/>
    <property type="evidence" value="ECO:0007669"/>
    <property type="project" value="TreeGrafter"/>
</dbReference>
<dbReference type="PANTHER" id="PTHR43493">
    <property type="entry name" value="DNA GYRASE/TOPOISOMERASE SUBUNIT A"/>
    <property type="match status" value="1"/>
</dbReference>
<dbReference type="InterPro" id="IPR050220">
    <property type="entry name" value="Type_II_DNA_Topoisomerases"/>
</dbReference>
<evidence type="ECO:0000313" key="13">
    <source>
        <dbReference type="Proteomes" id="UP000070427"/>
    </source>
</evidence>
<comment type="caution">
    <text evidence="12">The sequence shown here is derived from an EMBL/GenBank/DDBJ whole genome shotgun (WGS) entry which is preliminary data.</text>
</comment>
<dbReference type="InterPro" id="IPR006691">
    <property type="entry name" value="GyrA/parC_rep"/>
</dbReference>
<dbReference type="Pfam" id="PF03989">
    <property type="entry name" value="DNA_gyraseA_C"/>
    <property type="match status" value="6"/>
</dbReference>
<feature type="short sequence motif" description="GyrA-box" evidence="9">
    <location>
        <begin position="525"/>
        <end position="531"/>
    </location>
</feature>
<dbReference type="FunFam" id="3.90.199.10:FF:000001">
    <property type="entry name" value="DNA gyrase subunit A"/>
    <property type="match status" value="1"/>
</dbReference>
<dbReference type="InterPro" id="IPR013758">
    <property type="entry name" value="Topo_IIA_A/C_ab"/>
</dbReference>
<keyword evidence="5 9" id="KW-0067">ATP-binding</keyword>
<dbReference type="HAMAP" id="MF_01897">
    <property type="entry name" value="GyrA"/>
    <property type="match status" value="1"/>
</dbReference>
<dbReference type="SUPFAM" id="SSF101904">
    <property type="entry name" value="GyrA/ParC C-terminal domain-like"/>
    <property type="match status" value="1"/>
</dbReference>
<comment type="similarity">
    <text evidence="2 9">Belongs to the type II topoisomerase GyrA/ParC subunit family.</text>
</comment>
<evidence type="ECO:0000256" key="3">
    <source>
        <dbReference type="ARBA" id="ARBA00022490"/>
    </source>
</evidence>
<dbReference type="CDD" id="cd00187">
    <property type="entry name" value="TOP4c"/>
    <property type="match status" value="1"/>
</dbReference>
<keyword evidence="3 9" id="KW-0963">Cytoplasm</keyword>
<dbReference type="PATRIC" id="fig|520764.3.peg.1726"/>
<dbReference type="SUPFAM" id="SSF56719">
    <property type="entry name" value="Type II DNA topoisomerase"/>
    <property type="match status" value="1"/>
</dbReference>
<reference evidence="12 13" key="1">
    <citation type="submission" date="2015-12" db="EMBL/GenBank/DDBJ databases">
        <title>Draft genome sequnece of Fervidicola ferrireducens strain Y170.</title>
        <authorList>
            <person name="Patel B.K."/>
        </authorList>
    </citation>
    <scope>NUCLEOTIDE SEQUENCE [LARGE SCALE GENOMIC DNA]</scope>
    <source>
        <strain evidence="12 13">Y170</strain>
    </source>
</reference>